<feature type="non-terminal residue" evidence="2">
    <location>
        <position position="76"/>
    </location>
</feature>
<dbReference type="InterPro" id="IPR011009">
    <property type="entry name" value="Kinase-like_dom_sf"/>
</dbReference>
<dbReference type="AlphaFoldDB" id="A0A2J8A682"/>
<dbReference type="GO" id="GO:0004674">
    <property type="term" value="F:protein serine/threonine kinase activity"/>
    <property type="evidence" value="ECO:0007669"/>
    <property type="project" value="TreeGrafter"/>
</dbReference>
<dbReference type="InterPro" id="IPR008271">
    <property type="entry name" value="Ser/Thr_kinase_AS"/>
</dbReference>
<keyword evidence="3" id="KW-1185">Reference proteome</keyword>
<dbReference type="PROSITE" id="PS50011">
    <property type="entry name" value="PROTEIN_KINASE_DOM"/>
    <property type="match status" value="1"/>
</dbReference>
<dbReference type="GO" id="GO:0005524">
    <property type="term" value="F:ATP binding"/>
    <property type="evidence" value="ECO:0007669"/>
    <property type="project" value="InterPro"/>
</dbReference>
<evidence type="ECO:0000313" key="2">
    <source>
        <dbReference type="EMBL" id="PNH08013.1"/>
    </source>
</evidence>
<organism evidence="2 3">
    <name type="scientific">Tetrabaena socialis</name>
    <dbReference type="NCBI Taxonomy" id="47790"/>
    <lineage>
        <taxon>Eukaryota</taxon>
        <taxon>Viridiplantae</taxon>
        <taxon>Chlorophyta</taxon>
        <taxon>core chlorophytes</taxon>
        <taxon>Chlorophyceae</taxon>
        <taxon>CS clade</taxon>
        <taxon>Chlamydomonadales</taxon>
        <taxon>Tetrabaenaceae</taxon>
        <taxon>Tetrabaena</taxon>
    </lineage>
</organism>
<dbReference type="InterPro" id="IPR000719">
    <property type="entry name" value="Prot_kinase_dom"/>
</dbReference>
<feature type="non-terminal residue" evidence="2">
    <location>
        <position position="1"/>
    </location>
</feature>
<evidence type="ECO:0000259" key="1">
    <source>
        <dbReference type="PROSITE" id="PS50011"/>
    </source>
</evidence>
<dbReference type="InterPro" id="IPR051681">
    <property type="entry name" value="Ser/Thr_Kinases-Pseudokinases"/>
</dbReference>
<protein>
    <submittedName>
        <fullName evidence="2">Mitogen-activated protein kinase kinase 4</fullName>
    </submittedName>
</protein>
<keyword evidence="2" id="KW-0808">Transferase</keyword>
<dbReference type="Pfam" id="PF00069">
    <property type="entry name" value="Pkinase"/>
    <property type="match status" value="1"/>
</dbReference>
<dbReference type="OrthoDB" id="547759at2759"/>
<dbReference type="Gene3D" id="1.10.510.10">
    <property type="entry name" value="Transferase(Phosphotransferase) domain 1"/>
    <property type="match status" value="1"/>
</dbReference>
<comment type="caution">
    <text evidence="2">The sequence shown here is derived from an EMBL/GenBank/DDBJ whole genome shotgun (WGS) entry which is preliminary data.</text>
</comment>
<dbReference type="PANTHER" id="PTHR44329">
    <property type="entry name" value="SERINE/THREONINE-PROTEIN KINASE TNNI3K-RELATED"/>
    <property type="match status" value="1"/>
</dbReference>
<dbReference type="EMBL" id="PGGS01000149">
    <property type="protein sequence ID" value="PNH08013.1"/>
    <property type="molecule type" value="Genomic_DNA"/>
</dbReference>
<reference evidence="2 3" key="1">
    <citation type="journal article" date="2017" name="Mol. Biol. Evol.">
        <title>The 4-celled Tetrabaena socialis nuclear genome reveals the essential components for genetic control of cell number at the origin of multicellularity in the volvocine lineage.</title>
        <authorList>
            <person name="Featherston J."/>
            <person name="Arakaki Y."/>
            <person name="Hanschen E.R."/>
            <person name="Ferris P.J."/>
            <person name="Michod R.E."/>
            <person name="Olson B.J.S.C."/>
            <person name="Nozaki H."/>
            <person name="Durand P.M."/>
        </authorList>
    </citation>
    <scope>NUCLEOTIDE SEQUENCE [LARGE SCALE GENOMIC DNA]</scope>
    <source>
        <strain evidence="2 3">NIES-571</strain>
    </source>
</reference>
<evidence type="ECO:0000313" key="3">
    <source>
        <dbReference type="Proteomes" id="UP000236333"/>
    </source>
</evidence>
<dbReference type="Proteomes" id="UP000236333">
    <property type="component" value="Unassembled WGS sequence"/>
</dbReference>
<feature type="domain" description="Protein kinase" evidence="1">
    <location>
        <begin position="1"/>
        <end position="76"/>
    </location>
</feature>
<keyword evidence="2" id="KW-0418">Kinase</keyword>
<dbReference type="PANTHER" id="PTHR44329:SF214">
    <property type="entry name" value="PROTEIN KINASE DOMAIN-CONTAINING PROTEIN"/>
    <property type="match status" value="1"/>
</dbReference>
<proteinExistence type="predicted"/>
<sequence>QPHRPDGPDRQVLHIAASIASGLAYLHPLIKHRDLKPANVLVTDAASDSPLVKIADFGLSRLRSTVAETRNPEIGT</sequence>
<gene>
    <name evidence="2" type="ORF">TSOC_005452</name>
</gene>
<name>A0A2J8A682_9CHLO</name>
<accession>A0A2J8A682</accession>
<dbReference type="PROSITE" id="PS00108">
    <property type="entry name" value="PROTEIN_KINASE_ST"/>
    <property type="match status" value="1"/>
</dbReference>
<dbReference type="SUPFAM" id="SSF56112">
    <property type="entry name" value="Protein kinase-like (PK-like)"/>
    <property type="match status" value="1"/>
</dbReference>